<gene>
    <name evidence="1" type="ORF">BKA21_001745</name>
</gene>
<comment type="caution">
    <text evidence="1">The sequence shown here is derived from an EMBL/GenBank/DDBJ whole genome shotgun (WGS) entry which is preliminary data.</text>
</comment>
<accession>A0A7Y9JXT1</accession>
<evidence type="ECO:0000313" key="1">
    <source>
        <dbReference type="EMBL" id="NYD86196.1"/>
    </source>
</evidence>
<dbReference type="EMBL" id="JACCBK010000001">
    <property type="protein sequence ID" value="NYD86196.1"/>
    <property type="molecule type" value="Genomic_DNA"/>
</dbReference>
<dbReference type="SUPFAM" id="SSF56112">
    <property type="entry name" value="Protein kinase-like (PK-like)"/>
    <property type="match status" value="1"/>
</dbReference>
<evidence type="ECO:0000313" key="2">
    <source>
        <dbReference type="Proteomes" id="UP000577956"/>
    </source>
</evidence>
<sequence>MDRNRRQPLSHVRVRILGRRQDDVRLTLRQTRHSLVSSSLAARDDNDLTALLRGAPSGSVGVGGASSVVDVDGVPVFAKRIPITDRELAHPHSTANLFALPTACQYGMHPLAAPGFGAWRELAANVTLTDGVLAGEAECFALLHHWRVLPGRPPVADEHREIEAVVAQFGGDPAVRARFEELATARFSLVLFLEHLPDRLPDWLGDPVGRAVDVELRLFEAVDLLRSRELLHLDGHFGNMRADDGRIYLVDFGLATSPRFDLSEPERDFVARNVDHDADYAAMRLVNWLVTTACGVPVPAGGGPVARNAYVRRCAEGYIPRDVPATVARILVRHAPAAARMNDFCWRLVEGDIHAQYAGA</sequence>
<evidence type="ECO:0008006" key="3">
    <source>
        <dbReference type="Google" id="ProtNLM"/>
    </source>
</evidence>
<dbReference type="Proteomes" id="UP000577956">
    <property type="component" value="Unassembled WGS sequence"/>
</dbReference>
<dbReference type="AlphaFoldDB" id="A0A7Y9JXT1"/>
<organism evidence="1 2">
    <name type="scientific">Cellulomonas oligotrophica</name>
    <dbReference type="NCBI Taxonomy" id="931536"/>
    <lineage>
        <taxon>Bacteria</taxon>
        <taxon>Bacillati</taxon>
        <taxon>Actinomycetota</taxon>
        <taxon>Actinomycetes</taxon>
        <taxon>Micrococcales</taxon>
        <taxon>Cellulomonadaceae</taxon>
        <taxon>Cellulomonas</taxon>
    </lineage>
</organism>
<protein>
    <recommendedName>
        <fullName evidence="3">Serine/threonine protein phosphatase</fullName>
    </recommendedName>
</protein>
<proteinExistence type="predicted"/>
<dbReference type="RefSeq" id="WP_239073020.1">
    <property type="nucleotide sequence ID" value="NZ_BAABFI010000001.1"/>
</dbReference>
<dbReference type="InterPro" id="IPR011009">
    <property type="entry name" value="Kinase-like_dom_sf"/>
</dbReference>
<reference evidence="1 2" key="1">
    <citation type="submission" date="2020-07" db="EMBL/GenBank/DDBJ databases">
        <title>Sequencing the genomes of 1000 actinobacteria strains.</title>
        <authorList>
            <person name="Klenk H.-P."/>
        </authorList>
    </citation>
    <scope>NUCLEOTIDE SEQUENCE [LARGE SCALE GENOMIC DNA]</scope>
    <source>
        <strain evidence="1 2">DSM 24482</strain>
    </source>
</reference>
<name>A0A7Y9JXT1_9CELL</name>